<dbReference type="EMBL" id="JBBNAG010000007">
    <property type="protein sequence ID" value="KAK9118283.1"/>
    <property type="molecule type" value="Genomic_DNA"/>
</dbReference>
<comment type="caution">
    <text evidence="1">The sequence shown here is derived from an EMBL/GenBank/DDBJ whole genome shotgun (WGS) entry which is preliminary data.</text>
</comment>
<sequence>MRRGVEIEFVIDRVLKGLRGFGEMTDQKLELELNEAGTRSATPGSVDDLWGFSMKLRIKREE</sequence>
<accession>A0AAP0NT61</accession>
<keyword evidence="2" id="KW-1185">Reference proteome</keyword>
<evidence type="ECO:0000313" key="2">
    <source>
        <dbReference type="Proteomes" id="UP001419268"/>
    </source>
</evidence>
<reference evidence="1 2" key="1">
    <citation type="submission" date="2024-01" db="EMBL/GenBank/DDBJ databases">
        <title>Genome assemblies of Stephania.</title>
        <authorList>
            <person name="Yang L."/>
        </authorList>
    </citation>
    <scope>NUCLEOTIDE SEQUENCE [LARGE SCALE GENOMIC DNA]</scope>
    <source>
        <strain evidence="1">JXDWG</strain>
        <tissue evidence="1">Leaf</tissue>
    </source>
</reference>
<evidence type="ECO:0000313" key="1">
    <source>
        <dbReference type="EMBL" id="KAK9118283.1"/>
    </source>
</evidence>
<dbReference type="Proteomes" id="UP001419268">
    <property type="component" value="Unassembled WGS sequence"/>
</dbReference>
<proteinExistence type="predicted"/>
<name>A0AAP0NT61_9MAGN</name>
<organism evidence="1 2">
    <name type="scientific">Stephania cephalantha</name>
    <dbReference type="NCBI Taxonomy" id="152367"/>
    <lineage>
        <taxon>Eukaryota</taxon>
        <taxon>Viridiplantae</taxon>
        <taxon>Streptophyta</taxon>
        <taxon>Embryophyta</taxon>
        <taxon>Tracheophyta</taxon>
        <taxon>Spermatophyta</taxon>
        <taxon>Magnoliopsida</taxon>
        <taxon>Ranunculales</taxon>
        <taxon>Menispermaceae</taxon>
        <taxon>Menispermoideae</taxon>
        <taxon>Cissampelideae</taxon>
        <taxon>Stephania</taxon>
    </lineage>
</organism>
<protein>
    <submittedName>
        <fullName evidence="1">Uncharacterized protein</fullName>
    </submittedName>
</protein>
<gene>
    <name evidence="1" type="ORF">Scep_016376</name>
</gene>
<dbReference type="AlphaFoldDB" id="A0AAP0NT61"/>